<accession>A0ABS4KEP8</accession>
<keyword evidence="1" id="KW-0472">Membrane</keyword>
<evidence type="ECO:0000256" key="1">
    <source>
        <dbReference type="SAM" id="Phobius"/>
    </source>
</evidence>
<evidence type="ECO:0000313" key="3">
    <source>
        <dbReference type="Proteomes" id="UP001314903"/>
    </source>
</evidence>
<reference evidence="2 3" key="1">
    <citation type="submission" date="2021-03" db="EMBL/GenBank/DDBJ databases">
        <title>Genomic Encyclopedia of Type Strains, Phase IV (KMG-IV): sequencing the most valuable type-strain genomes for metagenomic binning, comparative biology and taxonomic classification.</title>
        <authorList>
            <person name="Goeker M."/>
        </authorList>
    </citation>
    <scope>NUCLEOTIDE SEQUENCE [LARGE SCALE GENOMIC DNA]</scope>
    <source>
        <strain evidence="2 3">DSM 27512</strain>
    </source>
</reference>
<proteinExistence type="predicted"/>
<dbReference type="RefSeq" id="WP_209658117.1">
    <property type="nucleotide sequence ID" value="NZ_JAGGLI010000001.1"/>
</dbReference>
<keyword evidence="3" id="KW-1185">Reference proteome</keyword>
<keyword evidence="1" id="KW-1133">Transmembrane helix</keyword>
<name>A0ABS4KEP8_9FIRM</name>
<protein>
    <submittedName>
        <fullName evidence="2">Uncharacterized protein</fullName>
    </submittedName>
</protein>
<gene>
    <name evidence="2" type="ORF">J2Z35_000034</name>
</gene>
<dbReference type="EMBL" id="JAGGLI010000001">
    <property type="protein sequence ID" value="MBP2026245.1"/>
    <property type="molecule type" value="Genomic_DNA"/>
</dbReference>
<comment type="caution">
    <text evidence="2">The sequence shown here is derived from an EMBL/GenBank/DDBJ whole genome shotgun (WGS) entry which is preliminary data.</text>
</comment>
<dbReference type="Proteomes" id="UP001314903">
    <property type="component" value="Unassembled WGS sequence"/>
</dbReference>
<feature type="transmembrane region" description="Helical" evidence="1">
    <location>
        <begin position="6"/>
        <end position="28"/>
    </location>
</feature>
<organism evidence="2 3">
    <name type="scientific">Acetoanaerobium pronyense</name>
    <dbReference type="NCBI Taxonomy" id="1482736"/>
    <lineage>
        <taxon>Bacteria</taxon>
        <taxon>Bacillati</taxon>
        <taxon>Bacillota</taxon>
        <taxon>Clostridia</taxon>
        <taxon>Peptostreptococcales</taxon>
        <taxon>Filifactoraceae</taxon>
        <taxon>Acetoanaerobium</taxon>
    </lineage>
</organism>
<keyword evidence="1" id="KW-0812">Transmembrane</keyword>
<evidence type="ECO:0000313" key="2">
    <source>
        <dbReference type="EMBL" id="MBP2026245.1"/>
    </source>
</evidence>
<sequence>MNFTKNHLRLVILGILIFVMSIIINVTINPISYRDKHSETENEFELLSYRNSLIQERQYMSTTKISDEEMFHYTTRTYSPYSRGFSRNRGFDEVNSSDRVYILSGENYEEILEKQDIKNISSIEYDPAYKSRLPLEYNSILGNYSMIDKNQYPALIVFTKDDSVLSYFHIDSRIIDFGEFVEETGYSPYESFYLKLDSKDKLYIEKVENRG</sequence>